<dbReference type="Pfam" id="PF13676">
    <property type="entry name" value="TIR_2"/>
    <property type="match status" value="1"/>
</dbReference>
<dbReference type="PANTHER" id="PTHR47121:SF2">
    <property type="entry name" value="THYLAKOID LUMENAL PROTEIN TL20.3, CHLOROPLASTIC"/>
    <property type="match status" value="1"/>
</dbReference>
<dbReference type="InterPro" id="IPR036020">
    <property type="entry name" value="WW_dom_sf"/>
</dbReference>
<evidence type="ECO:0000256" key="1">
    <source>
        <dbReference type="SAM" id="MobiDB-lite"/>
    </source>
</evidence>
<dbReference type="GO" id="GO:0007165">
    <property type="term" value="P:signal transduction"/>
    <property type="evidence" value="ECO:0007669"/>
    <property type="project" value="InterPro"/>
</dbReference>
<evidence type="ECO:0000313" key="4">
    <source>
        <dbReference type="Proteomes" id="UP000037460"/>
    </source>
</evidence>
<dbReference type="AlphaFoldDB" id="A0A0M0JG86"/>
<evidence type="ECO:0000313" key="3">
    <source>
        <dbReference type="EMBL" id="KOO25258.1"/>
    </source>
</evidence>
<comment type="caution">
    <text evidence="3">The sequence shown here is derived from an EMBL/GenBank/DDBJ whole genome shotgun (WGS) entry which is preliminary data.</text>
</comment>
<evidence type="ECO:0000259" key="2">
    <source>
        <dbReference type="PROSITE" id="PS50020"/>
    </source>
</evidence>
<dbReference type="SUPFAM" id="SSF51045">
    <property type="entry name" value="WW domain"/>
    <property type="match status" value="1"/>
</dbReference>
<dbReference type="Proteomes" id="UP000037460">
    <property type="component" value="Unassembled WGS sequence"/>
</dbReference>
<dbReference type="CDD" id="cd00201">
    <property type="entry name" value="WW"/>
    <property type="match status" value="1"/>
</dbReference>
<dbReference type="InterPro" id="IPR001202">
    <property type="entry name" value="WW_dom"/>
</dbReference>
<dbReference type="PROSITE" id="PS01159">
    <property type="entry name" value="WW_DOMAIN_1"/>
    <property type="match status" value="1"/>
</dbReference>
<name>A0A0M0JG86_9EUKA</name>
<dbReference type="InterPro" id="IPR057481">
    <property type="entry name" value="Decapeptide"/>
</dbReference>
<dbReference type="Pfam" id="PF00397">
    <property type="entry name" value="WW"/>
    <property type="match status" value="1"/>
</dbReference>
<dbReference type="InterPro" id="IPR053285">
    <property type="entry name" value="Thylakoid_lumenal_pentapeptide"/>
</dbReference>
<protein>
    <recommendedName>
        <fullName evidence="2">WW domain-containing protein</fullName>
    </recommendedName>
</protein>
<organism evidence="3 4">
    <name type="scientific">Chrysochromulina tobinii</name>
    <dbReference type="NCBI Taxonomy" id="1460289"/>
    <lineage>
        <taxon>Eukaryota</taxon>
        <taxon>Haptista</taxon>
        <taxon>Haptophyta</taxon>
        <taxon>Prymnesiophyceae</taxon>
        <taxon>Prymnesiales</taxon>
        <taxon>Chrysochromulinaceae</taxon>
        <taxon>Chrysochromulina</taxon>
    </lineage>
</organism>
<feature type="region of interest" description="Disordered" evidence="1">
    <location>
        <begin position="366"/>
        <end position="407"/>
    </location>
</feature>
<feature type="compositionally biased region" description="Pro residues" evidence="1">
    <location>
        <begin position="211"/>
        <end position="227"/>
    </location>
</feature>
<feature type="region of interest" description="Disordered" evidence="1">
    <location>
        <begin position="208"/>
        <end position="241"/>
    </location>
</feature>
<dbReference type="Pfam" id="PF25296">
    <property type="entry name" value="Decapeptide"/>
    <property type="match status" value="4"/>
</dbReference>
<proteinExistence type="predicted"/>
<dbReference type="SMART" id="SM00456">
    <property type="entry name" value="WW"/>
    <property type="match status" value="1"/>
</dbReference>
<feature type="domain" description="WW" evidence="2">
    <location>
        <begin position="333"/>
        <end position="367"/>
    </location>
</feature>
<feature type="compositionally biased region" description="Low complexity" evidence="1">
    <location>
        <begin position="367"/>
        <end position="378"/>
    </location>
</feature>
<dbReference type="EMBL" id="JWZX01003001">
    <property type="protein sequence ID" value="KOO25258.1"/>
    <property type="molecule type" value="Genomic_DNA"/>
</dbReference>
<reference evidence="4" key="1">
    <citation type="journal article" date="2015" name="PLoS Genet.">
        <title>Genome Sequence and Transcriptome Analyses of Chrysochromulina tobin: Metabolic Tools for Enhanced Algal Fitness in the Prominent Order Prymnesiales (Haptophyceae).</title>
        <authorList>
            <person name="Hovde B.T."/>
            <person name="Deodato C.R."/>
            <person name="Hunsperger H.M."/>
            <person name="Ryken S.A."/>
            <person name="Yost W."/>
            <person name="Jha R.K."/>
            <person name="Patterson J."/>
            <person name="Monnat R.J. Jr."/>
            <person name="Barlow S.B."/>
            <person name="Starkenburg S.R."/>
            <person name="Cattolico R.A."/>
        </authorList>
    </citation>
    <scope>NUCLEOTIDE SEQUENCE</scope>
    <source>
        <strain evidence="4">CCMP291</strain>
    </source>
</reference>
<dbReference type="PROSITE" id="PS50020">
    <property type="entry name" value="WW_DOMAIN_2"/>
    <property type="match status" value="1"/>
</dbReference>
<dbReference type="InterPro" id="IPR000157">
    <property type="entry name" value="TIR_dom"/>
</dbReference>
<accession>A0A0M0JG86</accession>
<keyword evidence="4" id="KW-1185">Reference proteome</keyword>
<dbReference type="Gene3D" id="2.20.70.10">
    <property type="match status" value="1"/>
</dbReference>
<gene>
    <name evidence="3" type="ORF">Ctob_000559</name>
</gene>
<sequence>MELVLHEGRFVVPDAITLEQLEECKREVCTHLPRGTKYEDFYPSLVLSYASGRRPGDCEGSGPGVVYAKGMSDFLHERGLQCFSGLQVPPGVDWETFMLRLTGENGKREKPKVLIVVLTAALYKSRPCLKEISTAIENKIALLPVRFEDKLPAKEDQWTNLDDQEWEMMKFRVQSKLNKLNNIPNPGTVLNRANALKDIMAQIDQYLPTPVDAPTPPTAAPAPPPPKSSGEPSDGTRFPLGSRVYVNRGHGEEVSGYVTTYDAAKDSYTVELGERGSGGAQEMCSDKDLRIADSPILDNRISRFINSARDKVGSLFWVNPLREGVPENAAASEQLPQGWGSVTDPTSGKTYYYKTATRETQWEFPTSAAGEKAASAAKPSLTGHNWNAAAEGTPQPLASPTKPPPQPPPLRFTLKERVECRDRGQSWQVGTVMSVEPLMVQPDGAAWTAGYRWDEVRVLSPEAVSKPTPQPPVAPLAMERESLTGKSPASEPTPAEMQSYCFGLCSESEEAYAKRMEKERAVAAARAEKALKDALDSGLTLKQLRAKGYIEGLKAVGITCAEAKTAGYTVEDVKRAGYTAREAKAAGYEIKSGYMCAEVKAAGLTSAEAKRAGYTLEEVQQAGYTAREAKTAGFEIRACYTCAEVKAAGLTCAEAKSAGYTLEEVKRANYVEGLKEAGFQLEAVMEAGYVLSEILRGGFTKADAANAGYAAAQLQIALKVAMAAGYACKDARAAGMLSTCKDAREAGFTCKDAKEAGFTCKDARAAGFTCKDAKEAGFTCKDAKAAGFTALKEAGFTCKDATEAGFTCKNAKEAGFTCKDAKEAGFTCKNAKEAGFTCWDAKAAGFTCKDAKEAGFTCKDAKAAWFTCKDAKEAGFDCWDARRAGFDCWDARRAGFTCEEARRAGFTCKDARAAGFTCKDAREAGFTCKDAKDAGMLWTCKDAKEAGFTCWDAKEAGFDCWDARRAGFTCKDAREAGMLSTCKEAREAGFTCKDAKEAGLLSTCKDAREAGFTCKDAKDADLLSTCKDARAAGFKAGRECYEAGFTYEEGRAAGNFDWDGGHLR</sequence>
<dbReference type="PANTHER" id="PTHR47121">
    <property type="entry name" value="THYLAKOID LUMENAL PROTEIN TL20.3, CHLOROPLASTIC"/>
    <property type="match status" value="1"/>
</dbReference>